<dbReference type="InterPro" id="IPR055170">
    <property type="entry name" value="GFO_IDH_MocA-like_dom"/>
</dbReference>
<name>A0A7V0QQX0_UNCAE</name>
<accession>A0A7V0QQX0</accession>
<comment type="caution">
    <text evidence="3">The sequence shown here is derived from an EMBL/GenBank/DDBJ whole genome shotgun (WGS) entry which is preliminary data.</text>
</comment>
<feature type="domain" description="Gfo/Idh/MocA-like oxidoreductase N-terminal" evidence="1">
    <location>
        <begin position="2"/>
        <end position="118"/>
    </location>
</feature>
<dbReference type="PANTHER" id="PTHR43377">
    <property type="entry name" value="BILIVERDIN REDUCTASE A"/>
    <property type="match status" value="1"/>
</dbReference>
<evidence type="ECO:0000259" key="2">
    <source>
        <dbReference type="Pfam" id="PF22725"/>
    </source>
</evidence>
<dbReference type="Gene3D" id="3.40.50.720">
    <property type="entry name" value="NAD(P)-binding Rossmann-like Domain"/>
    <property type="match status" value="1"/>
</dbReference>
<dbReference type="InterPro" id="IPR036291">
    <property type="entry name" value="NAD(P)-bd_dom_sf"/>
</dbReference>
<evidence type="ECO:0000259" key="1">
    <source>
        <dbReference type="Pfam" id="PF01408"/>
    </source>
</evidence>
<dbReference type="SUPFAM" id="SSF51735">
    <property type="entry name" value="NAD(P)-binding Rossmann-fold domains"/>
    <property type="match status" value="1"/>
</dbReference>
<sequence length="336" mass="38012">MIKVGIVGAGYIGKRHAEVYQIHPQAELVAVCDLEEEKAKEILPQGKIYTKLEDMLNNPDINLVDICLPTYLHKEAVIKSLEAGKHVLCEKPIALNLEDAEEMVEKAESSDTFFMVAHCLRFWPEYEVLKKMVEKGDRGEVIHASFRRIGSLPIWSWGGWVLQESKSGGALIDFHIHDVDFVLYLLGKPEKIYARGVRNEFGWSHVYSLYTYKDKAVFLEAGWDYPPGFPFAHSYLVCLEKGTLEFSPQKTPSLIFYPQEGGTEYPSPLQEELKVSAGGNIEKIAAYYKEIDYFLTCIQKGEKPVLITPQSARDALYLVLKEKESIETGKVVEVDG</sequence>
<feature type="domain" description="GFO/IDH/MocA-like oxidoreductase" evidence="2">
    <location>
        <begin position="128"/>
        <end position="245"/>
    </location>
</feature>
<dbReference type="Pfam" id="PF01408">
    <property type="entry name" value="GFO_IDH_MocA"/>
    <property type="match status" value="1"/>
</dbReference>
<dbReference type="InterPro" id="IPR000683">
    <property type="entry name" value="Gfo/Idh/MocA-like_OxRdtase_N"/>
</dbReference>
<dbReference type="GO" id="GO:0000166">
    <property type="term" value="F:nucleotide binding"/>
    <property type="evidence" value="ECO:0007669"/>
    <property type="project" value="InterPro"/>
</dbReference>
<dbReference type="Pfam" id="PF22725">
    <property type="entry name" value="GFO_IDH_MocA_C3"/>
    <property type="match status" value="1"/>
</dbReference>
<dbReference type="EMBL" id="DRBC01000152">
    <property type="protein sequence ID" value="HDN84630.1"/>
    <property type="molecule type" value="Genomic_DNA"/>
</dbReference>
<evidence type="ECO:0000313" key="3">
    <source>
        <dbReference type="EMBL" id="HDN84630.1"/>
    </source>
</evidence>
<protein>
    <submittedName>
        <fullName evidence="3">Gfo/Idh/MocA family oxidoreductase</fullName>
    </submittedName>
</protein>
<gene>
    <name evidence="3" type="ORF">ENG47_02575</name>
</gene>
<reference evidence="3" key="1">
    <citation type="journal article" date="2020" name="mSystems">
        <title>Genome- and Community-Level Interaction Insights into Carbon Utilization and Element Cycling Functions of Hydrothermarchaeota in Hydrothermal Sediment.</title>
        <authorList>
            <person name="Zhou Z."/>
            <person name="Liu Y."/>
            <person name="Xu W."/>
            <person name="Pan J."/>
            <person name="Luo Z.H."/>
            <person name="Li M."/>
        </authorList>
    </citation>
    <scope>NUCLEOTIDE SEQUENCE [LARGE SCALE GENOMIC DNA]</scope>
    <source>
        <strain evidence="3">HyVt-219</strain>
    </source>
</reference>
<dbReference type="Proteomes" id="UP000885660">
    <property type="component" value="Unassembled WGS sequence"/>
</dbReference>
<dbReference type="PANTHER" id="PTHR43377:SF1">
    <property type="entry name" value="BILIVERDIN REDUCTASE A"/>
    <property type="match status" value="1"/>
</dbReference>
<organism evidence="3">
    <name type="scientific">Aerophobetes bacterium</name>
    <dbReference type="NCBI Taxonomy" id="2030807"/>
    <lineage>
        <taxon>Bacteria</taxon>
        <taxon>Candidatus Aerophobota</taxon>
    </lineage>
</organism>
<dbReference type="Gene3D" id="3.30.360.10">
    <property type="entry name" value="Dihydrodipicolinate Reductase, domain 2"/>
    <property type="match status" value="1"/>
</dbReference>
<dbReference type="InterPro" id="IPR051450">
    <property type="entry name" value="Gfo/Idh/MocA_Oxidoreductases"/>
</dbReference>
<dbReference type="AlphaFoldDB" id="A0A7V0QQX0"/>
<dbReference type="SUPFAM" id="SSF55347">
    <property type="entry name" value="Glyceraldehyde-3-phosphate dehydrogenase-like, C-terminal domain"/>
    <property type="match status" value="1"/>
</dbReference>
<proteinExistence type="predicted"/>